<organism evidence="3 4">
    <name type="scientific">Cercophora newfieldiana</name>
    <dbReference type="NCBI Taxonomy" id="92897"/>
    <lineage>
        <taxon>Eukaryota</taxon>
        <taxon>Fungi</taxon>
        <taxon>Dikarya</taxon>
        <taxon>Ascomycota</taxon>
        <taxon>Pezizomycotina</taxon>
        <taxon>Sordariomycetes</taxon>
        <taxon>Sordariomycetidae</taxon>
        <taxon>Sordariales</taxon>
        <taxon>Lasiosphaeriaceae</taxon>
        <taxon>Cercophora</taxon>
    </lineage>
</organism>
<keyword evidence="2" id="KW-0812">Transmembrane</keyword>
<feature type="transmembrane region" description="Helical" evidence="2">
    <location>
        <begin position="20"/>
        <end position="43"/>
    </location>
</feature>
<dbReference type="EMBL" id="JAULSV010000001">
    <property type="protein sequence ID" value="KAK0656761.1"/>
    <property type="molecule type" value="Genomic_DNA"/>
</dbReference>
<keyword evidence="2" id="KW-1133">Transmembrane helix</keyword>
<evidence type="ECO:0000256" key="1">
    <source>
        <dbReference type="SAM" id="MobiDB-lite"/>
    </source>
</evidence>
<evidence type="ECO:0008006" key="5">
    <source>
        <dbReference type="Google" id="ProtNLM"/>
    </source>
</evidence>
<keyword evidence="4" id="KW-1185">Reference proteome</keyword>
<evidence type="ECO:0000256" key="2">
    <source>
        <dbReference type="SAM" id="Phobius"/>
    </source>
</evidence>
<feature type="region of interest" description="Disordered" evidence="1">
    <location>
        <begin position="90"/>
        <end position="116"/>
    </location>
</feature>
<feature type="region of interest" description="Disordered" evidence="1">
    <location>
        <begin position="220"/>
        <end position="239"/>
    </location>
</feature>
<proteinExistence type="predicted"/>
<evidence type="ECO:0000313" key="3">
    <source>
        <dbReference type="EMBL" id="KAK0656761.1"/>
    </source>
</evidence>
<dbReference type="Proteomes" id="UP001174936">
    <property type="component" value="Unassembled WGS sequence"/>
</dbReference>
<evidence type="ECO:0000313" key="4">
    <source>
        <dbReference type="Proteomes" id="UP001174936"/>
    </source>
</evidence>
<dbReference type="AlphaFoldDB" id="A0AA39YQJ2"/>
<protein>
    <recommendedName>
        <fullName evidence="5">Transmembrane protein</fullName>
    </recommendedName>
</protein>
<sequence>MSEELGVPCFLQFRLRPCAVCASGVSMFLLLFCLTFFLPYFAFADNFRSRHYKRPACRRRTCISVCCWHFKARVLQSAAEAPVVVLRQGVGESRSKQPGPGNRERPNLTTTSTDQPAHASVLVCPRSNVFTGPISSPGTPPKTLCRLPFCLAQQSLDSRGDHDNRMWAVLAGRSRSRAESYSDACSEGTNQPEWRETIGDGLQWPQPLCRHRRQIQTPHSLASGVALSRLDGLTPKQPS</sequence>
<gene>
    <name evidence="3" type="ORF">B0T16DRAFT_45103</name>
</gene>
<comment type="caution">
    <text evidence="3">The sequence shown here is derived from an EMBL/GenBank/DDBJ whole genome shotgun (WGS) entry which is preliminary data.</text>
</comment>
<reference evidence="3" key="1">
    <citation type="submission" date="2023-06" db="EMBL/GenBank/DDBJ databases">
        <title>Genome-scale phylogeny and comparative genomics of the fungal order Sordariales.</title>
        <authorList>
            <consortium name="Lawrence Berkeley National Laboratory"/>
            <person name="Hensen N."/>
            <person name="Bonometti L."/>
            <person name="Westerberg I."/>
            <person name="Brannstrom I.O."/>
            <person name="Guillou S."/>
            <person name="Cros-Aarteil S."/>
            <person name="Calhoun S."/>
            <person name="Haridas S."/>
            <person name="Kuo A."/>
            <person name="Mondo S."/>
            <person name="Pangilinan J."/>
            <person name="Riley R."/>
            <person name="Labutti K."/>
            <person name="Andreopoulos B."/>
            <person name="Lipzen A."/>
            <person name="Chen C."/>
            <person name="Yanf M."/>
            <person name="Daum C."/>
            <person name="Ng V."/>
            <person name="Clum A."/>
            <person name="Steindorff A."/>
            <person name="Ohm R."/>
            <person name="Martin F."/>
            <person name="Silar P."/>
            <person name="Natvig D."/>
            <person name="Lalanne C."/>
            <person name="Gautier V."/>
            <person name="Ament-Velasquez S.L."/>
            <person name="Kruys A."/>
            <person name="Hutchinson M.I."/>
            <person name="Powell A.J."/>
            <person name="Barry K."/>
            <person name="Miller A.N."/>
            <person name="Grigoriev I.V."/>
            <person name="Debuchy R."/>
            <person name="Gladieux P."/>
            <person name="Thoren M.H."/>
            <person name="Johannesson H."/>
        </authorList>
    </citation>
    <scope>NUCLEOTIDE SEQUENCE</scope>
    <source>
        <strain evidence="3">SMH2532-1</strain>
    </source>
</reference>
<accession>A0AA39YQJ2</accession>
<name>A0AA39YQJ2_9PEZI</name>
<keyword evidence="2" id="KW-0472">Membrane</keyword>